<proteinExistence type="predicted"/>
<evidence type="ECO:0000313" key="2">
    <source>
        <dbReference type="Proteomes" id="UP000316958"/>
    </source>
</evidence>
<name>A0A552FZ23_MICAE</name>
<accession>A0A552FZ23</accession>
<evidence type="ECO:0000313" key="1">
    <source>
        <dbReference type="EMBL" id="TRU51956.1"/>
    </source>
</evidence>
<dbReference type="EMBL" id="SFBE01000111">
    <property type="protein sequence ID" value="TRU51956.1"/>
    <property type="molecule type" value="Genomic_DNA"/>
</dbReference>
<protein>
    <submittedName>
        <fullName evidence="1">Uncharacterized protein</fullName>
    </submittedName>
</protein>
<comment type="caution">
    <text evidence="1">The sequence shown here is derived from an EMBL/GenBank/DDBJ whole genome shotgun (WGS) entry which is preliminary data.</text>
</comment>
<organism evidence="1 2">
    <name type="scientific">Microcystis aeruginosa Ma_QC_Ch_20071001_S25D</name>
    <dbReference type="NCBI Taxonomy" id="2486250"/>
    <lineage>
        <taxon>Bacteria</taxon>
        <taxon>Bacillati</taxon>
        <taxon>Cyanobacteriota</taxon>
        <taxon>Cyanophyceae</taxon>
        <taxon>Oscillatoriophycideae</taxon>
        <taxon>Chroococcales</taxon>
        <taxon>Microcystaceae</taxon>
        <taxon>Microcystis</taxon>
    </lineage>
</organism>
<dbReference type="Proteomes" id="UP000316958">
    <property type="component" value="Unassembled WGS sequence"/>
</dbReference>
<gene>
    <name evidence="1" type="ORF">EWV57_06495</name>
</gene>
<dbReference type="AlphaFoldDB" id="A0A552FZ23"/>
<sequence length="66" mass="7893">MRENQIRSKKSCSAGFEAKTGSRDETLIEKDIRRFLSIVFDLKRKWSRFFTSIFDIFLDLNKLFVI</sequence>
<reference evidence="1 2" key="1">
    <citation type="submission" date="2019-01" db="EMBL/GenBank/DDBJ databases">
        <title>Coherence of Microcystis species and biogeography revealed through population genomics.</title>
        <authorList>
            <person name="Perez-Carrascal O.M."/>
            <person name="Terrat Y."/>
            <person name="Giani A."/>
            <person name="Fortin N."/>
            <person name="Tromas N."/>
            <person name="Shapiro B.J."/>
        </authorList>
    </citation>
    <scope>NUCLEOTIDE SEQUENCE [LARGE SCALE GENOMIC DNA]</scope>
    <source>
        <strain evidence="1">Ma_QC_Ch_20071001_S25D</strain>
    </source>
</reference>